<reference evidence="2 3" key="1">
    <citation type="submission" date="2017-09" db="EMBL/GenBank/DDBJ databases">
        <authorList>
            <person name="Ehlers B."/>
            <person name="Leendertz F.H."/>
        </authorList>
    </citation>
    <scope>NUCLEOTIDE SEQUENCE [LARGE SCALE GENOMIC DNA]</scope>
    <source>
        <strain evidence="2 3">Nm42</strain>
    </source>
</reference>
<sequence>MQHNKKTNENKKSSLEKMENVPNFTSPQSSFLFPSRFPEKKYPNKQTQSNGTFSNYEKFNK</sequence>
<feature type="region of interest" description="Disordered" evidence="1">
    <location>
        <begin position="1"/>
        <end position="61"/>
    </location>
</feature>
<name>A0A286AKG1_9PROT</name>
<dbReference type="AlphaFoldDB" id="A0A286AKG1"/>
<feature type="compositionally biased region" description="Polar residues" evidence="1">
    <location>
        <begin position="22"/>
        <end position="32"/>
    </location>
</feature>
<organism evidence="2 3">
    <name type="scientific">Nitrosomonas ureae</name>
    <dbReference type="NCBI Taxonomy" id="44577"/>
    <lineage>
        <taxon>Bacteria</taxon>
        <taxon>Pseudomonadati</taxon>
        <taxon>Pseudomonadota</taxon>
        <taxon>Betaproteobacteria</taxon>
        <taxon>Nitrosomonadales</taxon>
        <taxon>Nitrosomonadaceae</taxon>
        <taxon>Nitrosomonas</taxon>
    </lineage>
</organism>
<protein>
    <submittedName>
        <fullName evidence="2">Uncharacterized protein</fullName>
    </submittedName>
</protein>
<gene>
    <name evidence="2" type="ORF">SAMN06297164_3460</name>
</gene>
<feature type="compositionally biased region" description="Basic and acidic residues" evidence="1">
    <location>
        <begin position="1"/>
        <end position="19"/>
    </location>
</feature>
<evidence type="ECO:0000313" key="2">
    <source>
        <dbReference type="EMBL" id="SOD22391.1"/>
    </source>
</evidence>
<feature type="compositionally biased region" description="Polar residues" evidence="1">
    <location>
        <begin position="44"/>
        <end position="61"/>
    </location>
</feature>
<evidence type="ECO:0000313" key="3">
    <source>
        <dbReference type="Proteomes" id="UP000219335"/>
    </source>
</evidence>
<dbReference type="Proteomes" id="UP000219335">
    <property type="component" value="Unassembled WGS sequence"/>
</dbReference>
<dbReference type="EMBL" id="OCMU01000003">
    <property type="protein sequence ID" value="SOD22391.1"/>
    <property type="molecule type" value="Genomic_DNA"/>
</dbReference>
<proteinExistence type="predicted"/>
<accession>A0A286AKG1</accession>
<evidence type="ECO:0000256" key="1">
    <source>
        <dbReference type="SAM" id="MobiDB-lite"/>
    </source>
</evidence>